<name>A0A8S1N294_PARPR</name>
<feature type="transmembrane region" description="Helical" evidence="1">
    <location>
        <begin position="237"/>
        <end position="259"/>
    </location>
</feature>
<evidence type="ECO:0000313" key="2">
    <source>
        <dbReference type="EMBL" id="CAD8087048.1"/>
    </source>
</evidence>
<reference evidence="2" key="1">
    <citation type="submission" date="2021-01" db="EMBL/GenBank/DDBJ databases">
        <authorList>
            <consortium name="Genoscope - CEA"/>
            <person name="William W."/>
        </authorList>
    </citation>
    <scope>NUCLEOTIDE SEQUENCE</scope>
</reference>
<dbReference type="Proteomes" id="UP000688137">
    <property type="component" value="Unassembled WGS sequence"/>
</dbReference>
<dbReference type="OMA" id="HDENCEA"/>
<feature type="transmembrane region" description="Helical" evidence="1">
    <location>
        <begin position="214"/>
        <end position="231"/>
    </location>
</feature>
<proteinExistence type="predicted"/>
<accession>A0A8S1N294</accession>
<sequence>MKQKKYKNIEFHFIDQYDDVTLQYLANCFQLIKVEKISLLYHDENCEAFLENTFKNIPNLTLSIQNEVNLDQLWNNDLIDPNAEEEKVKKIQFIENPKITTGYQALQLNQLVKNNQIQISPEFQALMSIHQRGSTFNRGISNGAINQSQIIDYTPQGNLETSQDIIDEAQTQIAKITKRTLFEESFGSIQLLMNLYDYYEAWNKLNSFQATIQSIWSFFNGFLQIISLVYLNNGDDIFIYALIVLTIVNPVLQMLSFAVFQQRVFKDFSTLKQISFILLFAIFNFFKIWDIVMICLYLCVQEFTDVVKRDFSSVGYIKFKSYASKFQGSLATQVFNYETVQIDSKNIFQIKSQPFYEAVMWRTNVEEALNKIPQFFAIKNILEVVIKDYLIPALILGSVSIDSFFQSMLYLSSISNQILLEYPKSFQIISKVQEEYLREKLTFKINLKTLNFSNYKDLKKQKMLAQFRYVLAKIQNILEIDQAQSLFSMGSELNDLIRCLKVSQIFQLKLNFYFDEIVPAIIPYVNTFIKNCPKQLQFLQIQVEATNVQQMKIVVERKDVLTAFSYSFFQIIQQYKDNSRVFEQQNLNIDKVFLNLDRYNFDQFYFEVSGNLILKNCHQLFEQFTQMQVFKVSILNNAAIQTFEFSSNLKSKQLEILDITFENILLDFQEFPFKNLNIF</sequence>
<keyword evidence="1" id="KW-0472">Membrane</keyword>
<gene>
    <name evidence="2" type="ORF">PPRIM_AZ9-3.1.T0770229</name>
</gene>
<keyword evidence="3" id="KW-1185">Reference proteome</keyword>
<keyword evidence="1" id="KW-0812">Transmembrane</keyword>
<dbReference type="AlphaFoldDB" id="A0A8S1N294"/>
<comment type="caution">
    <text evidence="2">The sequence shown here is derived from an EMBL/GenBank/DDBJ whole genome shotgun (WGS) entry which is preliminary data.</text>
</comment>
<evidence type="ECO:0000313" key="3">
    <source>
        <dbReference type="Proteomes" id="UP000688137"/>
    </source>
</evidence>
<dbReference type="EMBL" id="CAJJDM010000080">
    <property type="protein sequence ID" value="CAD8087048.1"/>
    <property type="molecule type" value="Genomic_DNA"/>
</dbReference>
<evidence type="ECO:0008006" key="4">
    <source>
        <dbReference type="Google" id="ProtNLM"/>
    </source>
</evidence>
<organism evidence="2 3">
    <name type="scientific">Paramecium primaurelia</name>
    <dbReference type="NCBI Taxonomy" id="5886"/>
    <lineage>
        <taxon>Eukaryota</taxon>
        <taxon>Sar</taxon>
        <taxon>Alveolata</taxon>
        <taxon>Ciliophora</taxon>
        <taxon>Intramacronucleata</taxon>
        <taxon>Oligohymenophorea</taxon>
        <taxon>Peniculida</taxon>
        <taxon>Parameciidae</taxon>
        <taxon>Paramecium</taxon>
    </lineage>
</organism>
<keyword evidence="1" id="KW-1133">Transmembrane helix</keyword>
<feature type="transmembrane region" description="Helical" evidence="1">
    <location>
        <begin position="271"/>
        <end position="289"/>
    </location>
</feature>
<protein>
    <recommendedName>
        <fullName evidence="4">Transmembrane protein</fullName>
    </recommendedName>
</protein>
<evidence type="ECO:0000256" key="1">
    <source>
        <dbReference type="SAM" id="Phobius"/>
    </source>
</evidence>